<dbReference type="Proteomes" id="UP000315252">
    <property type="component" value="Unassembled WGS sequence"/>
</dbReference>
<dbReference type="InterPro" id="IPR014710">
    <property type="entry name" value="RmlC-like_jellyroll"/>
</dbReference>
<comment type="caution">
    <text evidence="9">The sequence shown here is derived from an EMBL/GenBank/DDBJ whole genome shotgun (WGS) entry which is preliminary data.</text>
</comment>
<dbReference type="Pfam" id="PF07385">
    <property type="entry name" value="Lyx_isomer"/>
    <property type="match status" value="1"/>
</dbReference>
<dbReference type="InterPro" id="IPR047581">
    <property type="entry name" value="EcSI_cupin"/>
</dbReference>
<dbReference type="GO" id="GO:0046872">
    <property type="term" value="F:metal ion binding"/>
    <property type="evidence" value="ECO:0007669"/>
    <property type="project" value="UniProtKB-KW"/>
</dbReference>
<comment type="catalytic activity">
    <reaction evidence="6">
        <text>D-lyxose = D-xylulose</text>
        <dbReference type="Rhea" id="RHEA:14201"/>
        <dbReference type="ChEBI" id="CHEBI:16789"/>
        <dbReference type="ChEBI" id="CHEBI:17140"/>
        <dbReference type="EC" id="5.3.1.15"/>
    </reaction>
</comment>
<dbReference type="Gene3D" id="2.60.120.10">
    <property type="entry name" value="Jelly Rolls"/>
    <property type="match status" value="1"/>
</dbReference>
<evidence type="ECO:0000256" key="8">
    <source>
        <dbReference type="ARBA" id="ARBA00044972"/>
    </source>
</evidence>
<keyword evidence="4 9" id="KW-0413">Isomerase</keyword>
<reference evidence="9 10" key="1">
    <citation type="submission" date="2019-06" db="EMBL/GenBank/DDBJ databases">
        <title>Whole genome sequence for Rhodospirillaceae sp. R148.</title>
        <authorList>
            <person name="Wang G."/>
        </authorList>
    </citation>
    <scope>NUCLEOTIDE SEQUENCE [LARGE SCALE GENOMIC DNA]</scope>
    <source>
        <strain evidence="9 10">R148</strain>
    </source>
</reference>
<evidence type="ECO:0000256" key="3">
    <source>
        <dbReference type="ARBA" id="ARBA00023211"/>
    </source>
</evidence>
<dbReference type="InterPro" id="IPR010864">
    <property type="entry name" value="D-lyxose_isomer"/>
</dbReference>
<dbReference type="GO" id="GO:0047828">
    <property type="term" value="F:D-lyxose ketol-isomerase activity"/>
    <property type="evidence" value="ECO:0007669"/>
    <property type="project" value="UniProtKB-EC"/>
</dbReference>
<evidence type="ECO:0000256" key="5">
    <source>
        <dbReference type="ARBA" id="ARBA00023277"/>
    </source>
</evidence>
<evidence type="ECO:0000313" key="10">
    <source>
        <dbReference type="Proteomes" id="UP000315252"/>
    </source>
</evidence>
<name>A0A545TTN0_9PROT</name>
<keyword evidence="5" id="KW-0119">Carbohydrate metabolism</keyword>
<dbReference type="AlphaFoldDB" id="A0A545TTN0"/>
<evidence type="ECO:0000256" key="1">
    <source>
        <dbReference type="ARBA" id="ARBA00001936"/>
    </source>
</evidence>
<dbReference type="EMBL" id="VHSH01000003">
    <property type="protein sequence ID" value="TQV80580.1"/>
    <property type="molecule type" value="Genomic_DNA"/>
</dbReference>
<keyword evidence="10" id="KW-1185">Reference proteome</keyword>
<comment type="cofactor">
    <cofactor evidence="1">
        <name>Mn(2+)</name>
        <dbReference type="ChEBI" id="CHEBI:29035"/>
    </cofactor>
</comment>
<dbReference type="CDD" id="cd20309">
    <property type="entry name" value="cupin_EcSI"/>
    <property type="match status" value="1"/>
</dbReference>
<evidence type="ECO:0000256" key="4">
    <source>
        <dbReference type="ARBA" id="ARBA00023235"/>
    </source>
</evidence>
<dbReference type="RefSeq" id="WP_142896294.1">
    <property type="nucleotide sequence ID" value="NZ_ML660054.1"/>
</dbReference>
<organism evidence="9 10">
    <name type="scientific">Denitrobaculum tricleocarpae</name>
    <dbReference type="NCBI Taxonomy" id="2591009"/>
    <lineage>
        <taxon>Bacteria</taxon>
        <taxon>Pseudomonadati</taxon>
        <taxon>Pseudomonadota</taxon>
        <taxon>Alphaproteobacteria</taxon>
        <taxon>Rhodospirillales</taxon>
        <taxon>Rhodospirillaceae</taxon>
        <taxon>Denitrobaculum</taxon>
    </lineage>
</organism>
<dbReference type="EC" id="5.3.1.15" evidence="8"/>
<evidence type="ECO:0000256" key="2">
    <source>
        <dbReference type="ARBA" id="ARBA00022723"/>
    </source>
</evidence>
<proteinExistence type="inferred from homology"/>
<comment type="similarity">
    <text evidence="7">Belongs to the D-lyxose ketol-isomerase family.</text>
</comment>
<dbReference type="OrthoDB" id="27002at2"/>
<gene>
    <name evidence="9" type="ORF">FKG95_10430</name>
</gene>
<keyword evidence="3" id="KW-0464">Manganese</keyword>
<evidence type="ECO:0000313" key="9">
    <source>
        <dbReference type="EMBL" id="TQV80580.1"/>
    </source>
</evidence>
<accession>A0A545TTN0</accession>
<keyword evidence="2" id="KW-0479">Metal-binding</keyword>
<evidence type="ECO:0000256" key="6">
    <source>
        <dbReference type="ARBA" id="ARBA00044907"/>
    </source>
</evidence>
<protein>
    <recommendedName>
        <fullName evidence="8">D-lyxose ketol-isomerase</fullName>
        <ecNumber evidence="8">5.3.1.15</ecNumber>
    </recommendedName>
</protein>
<evidence type="ECO:0000256" key="7">
    <source>
        <dbReference type="ARBA" id="ARBA00044951"/>
    </source>
</evidence>
<sequence>MKRSEINEILREGQAFIESFGFVLPPFAHWREEDWTSRKETCSEIFRAGLGWDITDYGLGDYGKTGLFLFTVRNGRQEDLASGKGMLYAEKIMISKKDQLAPMHYHESKAEDIINRGGGDLAIKLYHSNDEGELDRERKVTVFTDGVERRFSAGDILRLKPGESVTLLPRVYHAFWGEGKDVLVGEVSTVNDDHVDNYFLNPIGRFPDIEEDESKHRFLVGDYEALQ</sequence>